<evidence type="ECO:0000256" key="1">
    <source>
        <dbReference type="ARBA" id="ARBA00034120"/>
    </source>
</evidence>
<dbReference type="InterPro" id="IPR043502">
    <property type="entry name" value="DNA/RNA_pol_sf"/>
</dbReference>
<protein>
    <submittedName>
        <fullName evidence="3">DNA polymerase</fullName>
    </submittedName>
</protein>
<dbReference type="STRING" id="46677.AWM79_07175"/>
<proteinExistence type="inferred from homology"/>
<feature type="domain" description="Reverse transcriptase" evidence="2">
    <location>
        <begin position="76"/>
        <end position="307"/>
    </location>
</feature>
<dbReference type="InterPro" id="IPR000477">
    <property type="entry name" value="RT_dom"/>
</dbReference>
<gene>
    <name evidence="3" type="ORF">AWM79_07175</name>
</gene>
<dbReference type="Proteomes" id="UP000063229">
    <property type="component" value="Chromosome"/>
</dbReference>
<evidence type="ECO:0000259" key="2">
    <source>
        <dbReference type="PROSITE" id="PS50878"/>
    </source>
</evidence>
<dbReference type="PANTHER" id="PTHR34047:SF8">
    <property type="entry name" value="PROTEIN YKFC"/>
    <property type="match status" value="1"/>
</dbReference>
<keyword evidence="4" id="KW-1185">Reference proteome</keyword>
<accession>A0A0X1SZ50</accession>
<dbReference type="Pfam" id="PF00078">
    <property type="entry name" value="RVT_1"/>
    <property type="match status" value="1"/>
</dbReference>
<dbReference type="PANTHER" id="PTHR34047">
    <property type="entry name" value="NUCLEAR INTRON MATURASE 1, MITOCHONDRIAL-RELATED"/>
    <property type="match status" value="1"/>
</dbReference>
<dbReference type="EMBL" id="CP014135">
    <property type="protein sequence ID" value="AMB85101.1"/>
    <property type="molecule type" value="Genomic_DNA"/>
</dbReference>
<dbReference type="InterPro" id="IPR051083">
    <property type="entry name" value="GrpII_Intron_Splice-Mob/Def"/>
</dbReference>
<dbReference type="SUPFAM" id="SSF56672">
    <property type="entry name" value="DNA/RNA polymerases"/>
    <property type="match status" value="1"/>
</dbReference>
<dbReference type="KEGG" id="pagb:AWM79_07175"/>
<name>A0A0X1SZ50_PSEAA</name>
<evidence type="ECO:0000313" key="4">
    <source>
        <dbReference type="Proteomes" id="UP000063229"/>
    </source>
</evidence>
<dbReference type="PROSITE" id="PS50878">
    <property type="entry name" value="RT_POL"/>
    <property type="match status" value="1"/>
</dbReference>
<sequence length="499" mass="57449">MSLENKLIDLIEVEALKLSDRQHAYHNALHLEHERKTKRLTDPGAKEVKTPSYWIKDKKFNPFYVQKNKKQIAYSIAKKIMAGTYTPNEPILKQIPKPSGGNRSVTIYQIPDAAVSRMIYEQLIRKNKHRFSSFSYAYRNDRNVHFAIQDIGIEPTQNSRIYVAEFDFSKFFDSIDHVYLFSQFDKNGFLISAHENQVIRSFLGTSGKGIPQGTSISLFLANLVCWRLDRELEQAGLRFARYADDTIIWSKDYDKISKASQIISNFSFDAGIAINSEKSKGIRLLCKQTMKIEMESTPAIEFLGYSISTDNISIKATSENKIKRQINYILYKHLIQPLRGAKLAALTIPANNKDENLVSTVMEIRRYLYGDLTDQMIANYISGVSNRIFFKGVMSFYPLINNETQLKDLDGWLITAIYKAINLRGKLLKAWGHNRDHNFPFNVTRNNILTEFRRQKIHGKKLLNPPSFYFVYQALKKGLLDFGVEGVMNPASNTYNYYG</sequence>
<organism evidence="3 4">
    <name type="scientific">Pseudomonas agarici</name>
    <dbReference type="NCBI Taxonomy" id="46677"/>
    <lineage>
        <taxon>Bacteria</taxon>
        <taxon>Pseudomonadati</taxon>
        <taxon>Pseudomonadota</taxon>
        <taxon>Gammaproteobacteria</taxon>
        <taxon>Pseudomonadales</taxon>
        <taxon>Pseudomonadaceae</taxon>
        <taxon>Pseudomonas</taxon>
    </lineage>
</organism>
<comment type="similarity">
    <text evidence="1">Belongs to the bacterial reverse transcriptase family.</text>
</comment>
<dbReference type="RefSeq" id="WP_060782507.1">
    <property type="nucleotide sequence ID" value="NZ_CP014135.1"/>
</dbReference>
<evidence type="ECO:0000313" key="3">
    <source>
        <dbReference type="EMBL" id="AMB85101.1"/>
    </source>
</evidence>
<reference evidence="3 4" key="1">
    <citation type="submission" date="2016-01" db="EMBL/GenBank/DDBJ databases">
        <authorList>
            <person name="McClelland M."/>
            <person name="Jain A."/>
            <person name="Saraogi P."/>
            <person name="Mendelson R."/>
            <person name="Westerman R."/>
            <person name="SanMiguel P."/>
            <person name="Csonka L."/>
        </authorList>
    </citation>
    <scope>NUCLEOTIDE SEQUENCE [LARGE SCALE GENOMIC DNA]</scope>
    <source>
        <strain evidence="3 4">NCPPB 2472</strain>
    </source>
</reference>
<dbReference type="AlphaFoldDB" id="A0A0X1SZ50"/>